<evidence type="ECO:0000313" key="2">
    <source>
        <dbReference type="EMBL" id="RDU68416.1"/>
    </source>
</evidence>
<feature type="binding site" evidence="1">
    <location>
        <position position="217"/>
    </location>
    <ligand>
        <name>Mg(2+)</name>
        <dbReference type="ChEBI" id="CHEBI:18420"/>
        <label>1</label>
        <note>catalytic</note>
    </ligand>
</feature>
<dbReference type="Proteomes" id="UP000256514">
    <property type="component" value="Unassembled WGS sequence"/>
</dbReference>
<dbReference type="SUPFAM" id="SSF56655">
    <property type="entry name" value="Carbohydrate phosphatase"/>
    <property type="match status" value="1"/>
</dbReference>
<protein>
    <submittedName>
        <fullName evidence="2">Inositol monophosphatase</fullName>
    </submittedName>
</protein>
<gene>
    <name evidence="2" type="ORF">CQA54_01005</name>
</gene>
<feature type="binding site" evidence="1">
    <location>
        <position position="97"/>
    </location>
    <ligand>
        <name>Mg(2+)</name>
        <dbReference type="ChEBI" id="CHEBI:18420"/>
        <label>1</label>
        <note>catalytic</note>
    </ligand>
</feature>
<dbReference type="OrthoDB" id="5329730at2"/>
<proteinExistence type="predicted"/>
<feature type="binding site" evidence="1">
    <location>
        <position position="98"/>
    </location>
    <ligand>
        <name>Mg(2+)</name>
        <dbReference type="ChEBI" id="CHEBI:18420"/>
        <label>1</label>
        <note>catalytic</note>
    </ligand>
</feature>
<evidence type="ECO:0000256" key="1">
    <source>
        <dbReference type="PIRSR" id="PIRSR600760-2"/>
    </source>
</evidence>
<dbReference type="GO" id="GO:0046872">
    <property type="term" value="F:metal ion binding"/>
    <property type="evidence" value="ECO:0007669"/>
    <property type="project" value="UniProtKB-KW"/>
</dbReference>
<dbReference type="AlphaFoldDB" id="A0A3D8ITZ4"/>
<dbReference type="EMBL" id="NXLT01000001">
    <property type="protein sequence ID" value="RDU68416.1"/>
    <property type="molecule type" value="Genomic_DNA"/>
</dbReference>
<keyword evidence="3" id="KW-1185">Reference proteome</keyword>
<name>A0A3D8ITZ4_9HELI</name>
<dbReference type="Pfam" id="PF00459">
    <property type="entry name" value="Inositol_P"/>
    <property type="match status" value="1"/>
</dbReference>
<evidence type="ECO:0000313" key="3">
    <source>
        <dbReference type="Proteomes" id="UP000256514"/>
    </source>
</evidence>
<keyword evidence="1" id="KW-0460">Magnesium</keyword>
<comment type="cofactor">
    <cofactor evidence="1">
        <name>Mg(2+)</name>
        <dbReference type="ChEBI" id="CHEBI:18420"/>
    </cofactor>
</comment>
<feature type="binding site" evidence="1">
    <location>
        <position position="95"/>
    </location>
    <ligand>
        <name>Mg(2+)</name>
        <dbReference type="ChEBI" id="CHEBI:18420"/>
        <label>1</label>
        <note>catalytic</note>
    </ligand>
</feature>
<comment type="caution">
    <text evidence="2">The sequence shown here is derived from an EMBL/GenBank/DDBJ whole genome shotgun (WGS) entry which is preliminary data.</text>
</comment>
<reference evidence="2 3" key="1">
    <citation type="submission" date="2018-04" db="EMBL/GenBank/DDBJ databases">
        <title>Novel Campyloabacter and Helicobacter Species and Strains.</title>
        <authorList>
            <person name="Mannion A.J."/>
            <person name="Shen Z."/>
            <person name="Fox J.G."/>
        </authorList>
    </citation>
    <scope>NUCLEOTIDE SEQUENCE [LARGE SCALE GENOMIC DNA]</scope>
    <source>
        <strain evidence="2 3">MIT 12-6600</strain>
    </source>
</reference>
<dbReference type="RefSeq" id="WP_115570370.1">
    <property type="nucleotide sequence ID" value="NZ_NXLT01000001.1"/>
</dbReference>
<keyword evidence="1" id="KW-0479">Metal-binding</keyword>
<accession>A0A3D8ITZ4</accession>
<organism evidence="2 3">
    <name type="scientific">Helicobacter equorum</name>
    <dbReference type="NCBI Taxonomy" id="361872"/>
    <lineage>
        <taxon>Bacteria</taxon>
        <taxon>Pseudomonadati</taxon>
        <taxon>Campylobacterota</taxon>
        <taxon>Epsilonproteobacteria</taxon>
        <taxon>Campylobacterales</taxon>
        <taxon>Helicobacteraceae</taxon>
        <taxon>Helicobacter</taxon>
    </lineage>
</organism>
<dbReference type="InterPro" id="IPR000760">
    <property type="entry name" value="Inositol_monophosphatase-like"/>
</dbReference>
<sequence>MNPDIIKPHTPNIQLTEFLTASIQATKEIITLLDSKDNTLFIKHTQGVGGDISIGADLECQRIFIKHLSHLADIDSEENGMISSPKPTDSLIILDPLDGSDNFLSRIPYYGASVALCDKQGNCKEAVVINFCTKTLIARSNDILFTLDLNNPKPMPLIHTKNPKCGIFEKAYSNPSIANLLFAHHLKFRSLGASALSISMAYEVSFMLFVGKIRHYDSKAGLFLAQGLHINHNEDFLLISKDKQIFDTITQLLTQSKD</sequence>
<dbReference type="Gene3D" id="3.30.540.10">
    <property type="entry name" value="Fructose-1,6-Bisphosphatase, subunit A, domain 1"/>
    <property type="match status" value="1"/>
</dbReference>
<feature type="binding site" evidence="1">
    <location>
        <position position="77"/>
    </location>
    <ligand>
        <name>Mg(2+)</name>
        <dbReference type="ChEBI" id="CHEBI:18420"/>
        <label>1</label>
        <note>catalytic</note>
    </ligand>
</feature>